<dbReference type="InterPro" id="IPR045596">
    <property type="entry name" value="DUF6459"/>
</dbReference>
<evidence type="ECO:0000313" key="1">
    <source>
        <dbReference type="EMBL" id="MDP9824171.1"/>
    </source>
</evidence>
<dbReference type="Pfam" id="PF20060">
    <property type="entry name" value="DUF6459"/>
    <property type="match status" value="1"/>
</dbReference>
<keyword evidence="2" id="KW-1185">Reference proteome</keyword>
<dbReference type="Proteomes" id="UP001240447">
    <property type="component" value="Unassembled WGS sequence"/>
</dbReference>
<proteinExistence type="predicted"/>
<dbReference type="EMBL" id="JAUSQM010000001">
    <property type="protein sequence ID" value="MDP9824171.1"/>
    <property type="molecule type" value="Genomic_DNA"/>
</dbReference>
<comment type="caution">
    <text evidence="1">The sequence shown here is derived from an EMBL/GenBank/DDBJ whole genome shotgun (WGS) entry which is preliminary data.</text>
</comment>
<name>A0ABT9NUQ8_9ACTN</name>
<protein>
    <recommendedName>
        <fullName evidence="3">3-hydroxyacyl-CoA dehydrogenase</fullName>
    </recommendedName>
</protein>
<organism evidence="1 2">
    <name type="scientific">Nocardioides massiliensis</name>
    <dbReference type="NCBI Taxonomy" id="1325935"/>
    <lineage>
        <taxon>Bacteria</taxon>
        <taxon>Bacillati</taxon>
        <taxon>Actinomycetota</taxon>
        <taxon>Actinomycetes</taxon>
        <taxon>Propionibacteriales</taxon>
        <taxon>Nocardioidaceae</taxon>
        <taxon>Nocardioides</taxon>
    </lineage>
</organism>
<evidence type="ECO:0000313" key="2">
    <source>
        <dbReference type="Proteomes" id="UP001240447"/>
    </source>
</evidence>
<dbReference type="RefSeq" id="WP_306825434.1">
    <property type="nucleotide sequence ID" value="NZ_JAUSQM010000001.1"/>
</dbReference>
<evidence type="ECO:0008006" key="3">
    <source>
        <dbReference type="Google" id="ProtNLM"/>
    </source>
</evidence>
<reference evidence="1 2" key="1">
    <citation type="submission" date="2023-07" db="EMBL/GenBank/DDBJ databases">
        <title>Sequencing the genomes of 1000 actinobacteria strains.</title>
        <authorList>
            <person name="Klenk H.-P."/>
        </authorList>
    </citation>
    <scope>NUCLEOTIDE SEQUENCE [LARGE SCALE GENOMIC DNA]</scope>
    <source>
        <strain evidence="1 2">GD13</strain>
    </source>
</reference>
<sequence>MTPHVTRPPRPRTAALASVTRIDRPPVDADGRVAMASTQGALALDLAPLPLPLPETPELRLVAPTEDPARIQPWAARFAQAVVEVLSGDRSVTQLIRWTDEEVYAQLQRRADLLRRIGGVPTLRVRPQVRSVHVMCPHDQIAEVSVHVRHGQRSRCMAARLERFRGHWRCVALEIG</sequence>
<accession>A0ABT9NUQ8</accession>
<gene>
    <name evidence="1" type="ORF">J2S59_003980</name>
</gene>